<gene>
    <name evidence="1" type="ORF">SAMN02745120_1316</name>
</gene>
<accession>A0A1T5AZS8</accession>
<name>A0A1T5AZS8_9FIRM</name>
<dbReference type="AlphaFoldDB" id="A0A1T5AZS8"/>
<sequence>MEIIKRGLIFFLIIRPNRFTKQSGVFYLCMIYRDKIKEYYFDK</sequence>
<proteinExistence type="predicted"/>
<dbReference type="Proteomes" id="UP000243406">
    <property type="component" value="Unassembled WGS sequence"/>
</dbReference>
<keyword evidence="2" id="KW-1185">Reference proteome</keyword>
<reference evidence="2" key="1">
    <citation type="submission" date="2017-02" db="EMBL/GenBank/DDBJ databases">
        <authorList>
            <person name="Varghese N."/>
            <person name="Submissions S."/>
        </authorList>
    </citation>
    <scope>NUCLEOTIDE SEQUENCE [LARGE SCALE GENOMIC DNA]</scope>
    <source>
        <strain evidence="2">ATCC 35199</strain>
    </source>
</reference>
<organism evidence="1 2">
    <name type="scientific">Acetoanaerobium noterae</name>
    <dbReference type="NCBI Taxonomy" id="745369"/>
    <lineage>
        <taxon>Bacteria</taxon>
        <taxon>Bacillati</taxon>
        <taxon>Bacillota</taxon>
        <taxon>Clostridia</taxon>
        <taxon>Peptostreptococcales</taxon>
        <taxon>Filifactoraceae</taxon>
        <taxon>Acetoanaerobium</taxon>
    </lineage>
</organism>
<dbReference type="EMBL" id="FUYN01000002">
    <property type="protein sequence ID" value="SKB40475.1"/>
    <property type="molecule type" value="Genomic_DNA"/>
</dbReference>
<evidence type="ECO:0000313" key="1">
    <source>
        <dbReference type="EMBL" id="SKB40475.1"/>
    </source>
</evidence>
<protein>
    <submittedName>
        <fullName evidence="1">Uncharacterized protein</fullName>
    </submittedName>
</protein>
<evidence type="ECO:0000313" key="2">
    <source>
        <dbReference type="Proteomes" id="UP000243406"/>
    </source>
</evidence>